<feature type="region of interest" description="Disordered" evidence="1">
    <location>
        <begin position="86"/>
        <end position="144"/>
    </location>
</feature>
<dbReference type="AlphaFoldDB" id="A0A401SUB1"/>
<evidence type="ECO:0000313" key="2">
    <source>
        <dbReference type="EMBL" id="GCC33994.1"/>
    </source>
</evidence>
<evidence type="ECO:0000256" key="1">
    <source>
        <dbReference type="SAM" id="MobiDB-lite"/>
    </source>
</evidence>
<name>A0A401SUB1_CHIPU</name>
<dbReference type="EMBL" id="BEZZ01000559">
    <property type="protein sequence ID" value="GCC33994.1"/>
    <property type="molecule type" value="Genomic_DNA"/>
</dbReference>
<proteinExistence type="predicted"/>
<evidence type="ECO:0000313" key="3">
    <source>
        <dbReference type="Proteomes" id="UP000287033"/>
    </source>
</evidence>
<gene>
    <name evidence="2" type="ORF">chiPu_0012467</name>
</gene>
<comment type="caution">
    <text evidence="2">The sequence shown here is derived from an EMBL/GenBank/DDBJ whole genome shotgun (WGS) entry which is preliminary data.</text>
</comment>
<reference evidence="2 3" key="1">
    <citation type="journal article" date="2018" name="Nat. Ecol. Evol.">
        <title>Shark genomes provide insights into elasmobranch evolution and the origin of vertebrates.</title>
        <authorList>
            <person name="Hara Y"/>
            <person name="Yamaguchi K"/>
            <person name="Onimaru K"/>
            <person name="Kadota M"/>
            <person name="Koyanagi M"/>
            <person name="Keeley SD"/>
            <person name="Tatsumi K"/>
            <person name="Tanaka K"/>
            <person name="Motone F"/>
            <person name="Kageyama Y"/>
            <person name="Nozu R"/>
            <person name="Adachi N"/>
            <person name="Nishimura O"/>
            <person name="Nakagawa R"/>
            <person name="Tanegashima C"/>
            <person name="Kiyatake I"/>
            <person name="Matsumoto R"/>
            <person name="Murakumo K"/>
            <person name="Nishida K"/>
            <person name="Terakita A"/>
            <person name="Kuratani S"/>
            <person name="Sato K"/>
            <person name="Hyodo S Kuraku.S."/>
        </authorList>
    </citation>
    <scope>NUCLEOTIDE SEQUENCE [LARGE SCALE GENOMIC DNA]</scope>
</reference>
<organism evidence="2 3">
    <name type="scientific">Chiloscyllium punctatum</name>
    <name type="common">Brownbanded bambooshark</name>
    <name type="synonym">Hemiscyllium punctatum</name>
    <dbReference type="NCBI Taxonomy" id="137246"/>
    <lineage>
        <taxon>Eukaryota</taxon>
        <taxon>Metazoa</taxon>
        <taxon>Chordata</taxon>
        <taxon>Craniata</taxon>
        <taxon>Vertebrata</taxon>
        <taxon>Chondrichthyes</taxon>
        <taxon>Elasmobranchii</taxon>
        <taxon>Galeomorphii</taxon>
        <taxon>Galeoidea</taxon>
        <taxon>Orectolobiformes</taxon>
        <taxon>Hemiscylliidae</taxon>
        <taxon>Chiloscyllium</taxon>
    </lineage>
</organism>
<accession>A0A401SUB1</accession>
<keyword evidence="3" id="KW-1185">Reference proteome</keyword>
<sequence>MMGGESGRPLHPGKWSFNPPFPKLSRIVTNVTEDYNSQSALRPPTHAQCLALTSVNLGLSLPPSLRPSRFTRRDKDLCVYLQRERTHQERSLPLKHPPIQSSMEAQAPGRVLMPVSDGGDSGGSESGNGSAPPASWPRREPARP</sequence>
<protein>
    <submittedName>
        <fullName evidence="2">Uncharacterized protein</fullName>
    </submittedName>
</protein>
<dbReference type="Proteomes" id="UP000287033">
    <property type="component" value="Unassembled WGS sequence"/>
</dbReference>